<protein>
    <recommendedName>
        <fullName evidence="6">Phosphatidylglycerol lysyltransferase</fullName>
        <ecNumber evidence="6">2.3.2.3</ecNumber>
    </recommendedName>
    <alternativeName>
        <fullName evidence="6">Lysylphosphatidylglycerol synthase</fullName>
    </alternativeName>
</protein>
<evidence type="ECO:0000256" key="6">
    <source>
        <dbReference type="RuleBase" id="RU363042"/>
    </source>
</evidence>
<keyword evidence="4 6" id="KW-1133">Transmembrane helix</keyword>
<name>A0ABW5PSD3_9BACI</name>
<keyword evidence="2" id="KW-1003">Cell membrane</keyword>
<evidence type="ECO:0000256" key="1">
    <source>
        <dbReference type="ARBA" id="ARBA00004651"/>
    </source>
</evidence>
<dbReference type="PANTHER" id="PTHR37693:SF1">
    <property type="entry name" value="INTEGRAL MEMBRANE PROTEIN"/>
    <property type="match status" value="1"/>
</dbReference>
<keyword evidence="6" id="KW-0046">Antibiotic resistance</keyword>
<evidence type="ECO:0000313" key="8">
    <source>
        <dbReference type="Proteomes" id="UP001597458"/>
    </source>
</evidence>
<comment type="caution">
    <text evidence="7">The sequence shown here is derived from an EMBL/GenBank/DDBJ whole genome shotgun (WGS) entry which is preliminary data.</text>
</comment>
<dbReference type="RefSeq" id="WP_141190266.1">
    <property type="nucleotide sequence ID" value="NZ_JBHUMR010000014.1"/>
</dbReference>
<dbReference type="Proteomes" id="UP001597458">
    <property type="component" value="Unassembled WGS sequence"/>
</dbReference>
<dbReference type="EC" id="2.3.2.3" evidence="6"/>
<comment type="catalytic activity">
    <reaction evidence="6">
        <text>L-lysyl-tRNA(Lys) + a 1,2-diacyl-sn-glycero-3-phospho-(1'-sn-glycerol) = a 1,2-diacyl-sn-glycero-3-phospho-1'-(3'-O-L-lysyl)-sn-glycerol + tRNA(Lys)</text>
        <dbReference type="Rhea" id="RHEA:10668"/>
        <dbReference type="Rhea" id="RHEA-COMP:9696"/>
        <dbReference type="Rhea" id="RHEA-COMP:9697"/>
        <dbReference type="ChEBI" id="CHEBI:64716"/>
        <dbReference type="ChEBI" id="CHEBI:75792"/>
        <dbReference type="ChEBI" id="CHEBI:78442"/>
        <dbReference type="ChEBI" id="CHEBI:78529"/>
        <dbReference type="EC" id="2.3.2.3"/>
    </reaction>
</comment>
<feature type="transmembrane region" description="Helical" evidence="6">
    <location>
        <begin position="117"/>
        <end position="144"/>
    </location>
</feature>
<sequence>MTKQTRKIIFNVLIIIVTSAIFFYFKFRNINLANLWTSFKGVNDGWISLSMFIMFLYWLCDAMILHQMTKSIDPRFSFRSALQITMVGQFFNTLTPLQTGGGPAQLYMLKQKGTDIGSASSVLLIKFIIYQLVLVINFIVILFFSYDNLIKHFPRLSYLVLLGFIVHLFVIIGLLIVAISKKTAHFLAHLILKSLFIFIKKEKRIKYEQTIDYKIDTFHNESRRMSKHSWLLVKGGLLTSIQLFLFFSIPFFIFESIGISHEGLILAMAYHAFIIMFSSIVPTPSGTAGAEYSFTILFGSLMNGQELLLTLIIWRFISSYSCLIFGGIALSFASKKLAPLK</sequence>
<feature type="transmembrane region" description="Helical" evidence="6">
    <location>
        <begin position="45"/>
        <end position="64"/>
    </location>
</feature>
<comment type="function">
    <text evidence="6">Catalyzes the transfer of a lysyl group from L-lysyl-tRNA(Lys) to membrane-bound phosphatidylglycerol (PG), which produces lysylphosphatidylglycerol (LPG), a major component of the bacterial membrane with a positive net charge. LPG synthesis contributes to bacterial virulence as it is involved in the resistance mechanism against cationic antimicrobial peptides (CAMP) produces by the host's immune system (defensins, cathelicidins) and by the competing microorganisms.</text>
</comment>
<keyword evidence="6" id="KW-0443">Lipid metabolism</keyword>
<gene>
    <name evidence="6" type="primary">mprF</name>
    <name evidence="7" type="ORF">ACFSTF_10725</name>
</gene>
<comment type="subcellular location">
    <subcellularLocation>
        <location evidence="1 6">Cell membrane</location>
        <topology evidence="1 6">Multi-pass membrane protein</topology>
    </subcellularLocation>
</comment>
<keyword evidence="6" id="KW-0808">Transferase</keyword>
<feature type="transmembrane region" description="Helical" evidence="6">
    <location>
        <begin position="183"/>
        <end position="199"/>
    </location>
</feature>
<dbReference type="Pfam" id="PF03706">
    <property type="entry name" value="LPG_synthase_TM"/>
    <property type="match status" value="1"/>
</dbReference>
<dbReference type="EMBL" id="JBHUMR010000014">
    <property type="protein sequence ID" value="MFD2617778.1"/>
    <property type="molecule type" value="Genomic_DNA"/>
</dbReference>
<feature type="transmembrane region" description="Helical" evidence="6">
    <location>
        <begin position="7"/>
        <end position="25"/>
    </location>
</feature>
<feature type="transmembrane region" description="Helical" evidence="6">
    <location>
        <begin position="231"/>
        <end position="253"/>
    </location>
</feature>
<dbReference type="NCBIfam" id="TIGR00374">
    <property type="entry name" value="flippase-like domain"/>
    <property type="match status" value="1"/>
</dbReference>
<dbReference type="PANTHER" id="PTHR37693">
    <property type="entry name" value="PHOSPHATIDYLGLYCEROL LYSYLTRANSFERASE"/>
    <property type="match status" value="1"/>
</dbReference>
<keyword evidence="8" id="KW-1185">Reference proteome</keyword>
<accession>A0ABW5PSD3</accession>
<evidence type="ECO:0000256" key="2">
    <source>
        <dbReference type="ARBA" id="ARBA00022475"/>
    </source>
</evidence>
<evidence type="ECO:0000313" key="7">
    <source>
        <dbReference type="EMBL" id="MFD2617778.1"/>
    </source>
</evidence>
<organism evidence="7 8">
    <name type="scientific">Terrilactibacillus laevilacticus</name>
    <dbReference type="NCBI Taxonomy" id="1380157"/>
    <lineage>
        <taxon>Bacteria</taxon>
        <taxon>Bacillati</taxon>
        <taxon>Bacillota</taxon>
        <taxon>Bacilli</taxon>
        <taxon>Bacillales</taxon>
        <taxon>Bacillaceae</taxon>
        <taxon>Terrilactibacillus</taxon>
    </lineage>
</organism>
<feature type="transmembrane region" description="Helical" evidence="6">
    <location>
        <begin position="307"/>
        <end position="333"/>
    </location>
</feature>
<evidence type="ECO:0000256" key="4">
    <source>
        <dbReference type="ARBA" id="ARBA00022989"/>
    </source>
</evidence>
<reference evidence="8" key="1">
    <citation type="journal article" date="2019" name="Int. J. Syst. Evol. Microbiol.">
        <title>The Global Catalogue of Microorganisms (GCM) 10K type strain sequencing project: providing services to taxonomists for standard genome sequencing and annotation.</title>
        <authorList>
            <consortium name="The Broad Institute Genomics Platform"/>
            <consortium name="The Broad Institute Genome Sequencing Center for Infectious Disease"/>
            <person name="Wu L."/>
            <person name="Ma J."/>
        </authorList>
    </citation>
    <scope>NUCLEOTIDE SEQUENCE [LARGE SCALE GENOMIC DNA]</scope>
    <source>
        <strain evidence="8">TISTR 2241</strain>
    </source>
</reference>
<feature type="transmembrane region" description="Helical" evidence="6">
    <location>
        <begin position="265"/>
        <end position="286"/>
    </location>
</feature>
<keyword evidence="5 6" id="KW-0472">Membrane</keyword>
<keyword evidence="3 6" id="KW-0812">Transmembrane</keyword>
<feature type="transmembrane region" description="Helical" evidence="6">
    <location>
        <begin position="156"/>
        <end position="177"/>
    </location>
</feature>
<proteinExistence type="inferred from homology"/>
<comment type="similarity">
    <text evidence="6">Belongs to the LPG synthase family.</text>
</comment>
<feature type="transmembrane region" description="Helical" evidence="6">
    <location>
        <begin position="76"/>
        <end position="97"/>
    </location>
</feature>
<dbReference type="InterPro" id="IPR022791">
    <property type="entry name" value="L-PG_synthase/AglD"/>
</dbReference>
<evidence type="ECO:0000256" key="3">
    <source>
        <dbReference type="ARBA" id="ARBA00022692"/>
    </source>
</evidence>
<evidence type="ECO:0000256" key="5">
    <source>
        <dbReference type="ARBA" id="ARBA00023136"/>
    </source>
</evidence>